<sequence length="65" mass="6915">MSTRDATYQTSSQLMNPTRARTAQEMGLRQKTKHEAPPADEALIRAIAAAVTHALATQQAPAAAP</sequence>
<protein>
    <submittedName>
        <fullName evidence="8">Uncharacterized protein</fullName>
    </submittedName>
</protein>
<evidence type="ECO:0000313" key="12">
    <source>
        <dbReference type="Proteomes" id="UP000440367"/>
    </source>
</evidence>
<dbReference type="EMBL" id="QXGA01000818">
    <property type="protein sequence ID" value="KAE9139961.1"/>
    <property type="molecule type" value="Genomic_DNA"/>
</dbReference>
<evidence type="ECO:0000313" key="5">
    <source>
        <dbReference type="EMBL" id="KAE9139961.1"/>
    </source>
</evidence>
<evidence type="ECO:0000313" key="11">
    <source>
        <dbReference type="Proteomes" id="UP000437068"/>
    </source>
</evidence>
<reference evidence="9 10" key="1">
    <citation type="submission" date="2018-08" db="EMBL/GenBank/DDBJ databases">
        <title>Genomic investigation of the strawberry pathogen Phytophthora fragariae indicates pathogenicity is determined by transcriptional variation in three key races.</title>
        <authorList>
            <person name="Adams T.M."/>
            <person name="Armitage A.D."/>
            <person name="Sobczyk M.K."/>
            <person name="Bates H.J."/>
            <person name="Dunwell J.M."/>
            <person name="Nellist C.F."/>
            <person name="Harrison R.J."/>
        </authorList>
    </citation>
    <scope>NUCLEOTIDE SEQUENCE [LARGE SCALE GENOMIC DNA]</scope>
    <source>
        <strain evidence="8 11">A4</strain>
        <strain evidence="7 12">BC-1</strain>
        <strain evidence="6 10">NOV-27</strain>
        <strain evidence="5 13">NOV-5</strain>
        <strain evidence="4 14">NOV-71</strain>
        <strain evidence="2 9">NOV-9</strain>
        <strain evidence="3 15">SCRP245</strain>
    </source>
</reference>
<dbReference type="Proteomes" id="UP000429523">
    <property type="component" value="Unassembled WGS sequence"/>
</dbReference>
<gene>
    <name evidence="8" type="ORF">PF001_g12241</name>
    <name evidence="7" type="ORF">PF002_g5340</name>
    <name evidence="6" type="ORF">PF005_g7687</name>
    <name evidence="5" type="ORF">PF006_g13637</name>
    <name evidence="4" type="ORF">PF007_g12475</name>
    <name evidence="2" type="ORF">PF009_g8545</name>
    <name evidence="3" type="ORF">PF011_g12178</name>
</gene>
<evidence type="ECO:0000313" key="6">
    <source>
        <dbReference type="EMBL" id="KAE9219915.1"/>
    </source>
</evidence>
<evidence type="ECO:0000256" key="1">
    <source>
        <dbReference type="SAM" id="MobiDB-lite"/>
    </source>
</evidence>
<organism evidence="8 11">
    <name type="scientific">Phytophthora fragariae</name>
    <dbReference type="NCBI Taxonomy" id="53985"/>
    <lineage>
        <taxon>Eukaryota</taxon>
        <taxon>Sar</taxon>
        <taxon>Stramenopiles</taxon>
        <taxon>Oomycota</taxon>
        <taxon>Peronosporomycetes</taxon>
        <taxon>Peronosporales</taxon>
        <taxon>Peronosporaceae</taxon>
        <taxon>Phytophthora</taxon>
    </lineage>
</organism>
<dbReference type="Proteomes" id="UP000460718">
    <property type="component" value="Unassembled WGS sequence"/>
</dbReference>
<dbReference type="EMBL" id="QXFW01000699">
    <property type="protein sequence ID" value="KAE9005115.1"/>
    <property type="molecule type" value="Genomic_DNA"/>
</dbReference>
<dbReference type="Proteomes" id="UP000440367">
    <property type="component" value="Unassembled WGS sequence"/>
</dbReference>
<proteinExistence type="predicted"/>
<comment type="caution">
    <text evidence="8">The sequence shown here is derived from an EMBL/GenBank/DDBJ whole genome shotgun (WGS) entry which is preliminary data.</text>
</comment>
<evidence type="ECO:0000313" key="10">
    <source>
        <dbReference type="Proteomes" id="UP000433483"/>
    </source>
</evidence>
<dbReference type="EMBL" id="QXFZ01000658">
    <property type="protein sequence ID" value="KAE9108883.1"/>
    <property type="molecule type" value="Genomic_DNA"/>
</dbReference>
<dbReference type="Proteomes" id="UP000437068">
    <property type="component" value="Unassembled WGS sequence"/>
</dbReference>
<dbReference type="Proteomes" id="UP000440732">
    <property type="component" value="Unassembled WGS sequence"/>
</dbReference>
<evidence type="ECO:0000313" key="13">
    <source>
        <dbReference type="Proteomes" id="UP000440732"/>
    </source>
</evidence>
<evidence type="ECO:0000313" key="3">
    <source>
        <dbReference type="EMBL" id="KAE9005115.1"/>
    </source>
</evidence>
<dbReference type="Proteomes" id="UP000441208">
    <property type="component" value="Unassembled WGS sequence"/>
</dbReference>
<evidence type="ECO:0000313" key="8">
    <source>
        <dbReference type="EMBL" id="KAE9306192.1"/>
    </source>
</evidence>
<dbReference type="AlphaFoldDB" id="A0A6A4DQV7"/>
<evidence type="ECO:0000313" key="14">
    <source>
        <dbReference type="Proteomes" id="UP000441208"/>
    </source>
</evidence>
<dbReference type="Proteomes" id="UP000433483">
    <property type="component" value="Unassembled WGS sequence"/>
</dbReference>
<evidence type="ECO:0000313" key="15">
    <source>
        <dbReference type="Proteomes" id="UP000460718"/>
    </source>
</evidence>
<evidence type="ECO:0000313" key="7">
    <source>
        <dbReference type="EMBL" id="KAE9249344.1"/>
    </source>
</evidence>
<name>A0A6A4DQV7_9STRA</name>
<accession>A0A6A4DQV7</accession>
<dbReference type="EMBL" id="QXGE01000673">
    <property type="protein sequence ID" value="KAE9306192.1"/>
    <property type="molecule type" value="Genomic_DNA"/>
</dbReference>
<dbReference type="EMBL" id="QXGD01000173">
    <property type="protein sequence ID" value="KAE9249344.1"/>
    <property type="molecule type" value="Genomic_DNA"/>
</dbReference>
<keyword evidence="10" id="KW-1185">Reference proteome</keyword>
<dbReference type="EMBL" id="QXGF01000348">
    <property type="protein sequence ID" value="KAE8941670.1"/>
    <property type="molecule type" value="Genomic_DNA"/>
</dbReference>
<feature type="region of interest" description="Disordered" evidence="1">
    <location>
        <begin position="1"/>
        <end position="37"/>
    </location>
</feature>
<evidence type="ECO:0000313" key="9">
    <source>
        <dbReference type="Proteomes" id="UP000429523"/>
    </source>
</evidence>
<evidence type="ECO:0000313" key="4">
    <source>
        <dbReference type="EMBL" id="KAE9108883.1"/>
    </source>
</evidence>
<dbReference type="EMBL" id="QXGB01000312">
    <property type="protein sequence ID" value="KAE9219915.1"/>
    <property type="molecule type" value="Genomic_DNA"/>
</dbReference>
<evidence type="ECO:0000313" key="2">
    <source>
        <dbReference type="EMBL" id="KAE8941670.1"/>
    </source>
</evidence>
<feature type="compositionally biased region" description="Polar residues" evidence="1">
    <location>
        <begin position="1"/>
        <end position="21"/>
    </location>
</feature>